<dbReference type="RefSeq" id="WP_184167677.1">
    <property type="nucleotide sequence ID" value="NZ_JACHLC010000009.1"/>
</dbReference>
<evidence type="ECO:0000259" key="2">
    <source>
        <dbReference type="Pfam" id="PF13476"/>
    </source>
</evidence>
<gene>
    <name evidence="3" type="ORF">HNP36_003856</name>
</gene>
<evidence type="ECO:0000256" key="1">
    <source>
        <dbReference type="SAM" id="Coils"/>
    </source>
</evidence>
<comment type="caution">
    <text evidence="3">The sequence shown here is derived from an EMBL/GenBank/DDBJ whole genome shotgun (WGS) entry which is preliminary data.</text>
</comment>
<feature type="coiled-coil region" evidence="1">
    <location>
        <begin position="431"/>
        <end position="458"/>
    </location>
</feature>
<feature type="domain" description="Rad50/SbcC-type AAA" evidence="2">
    <location>
        <begin position="22"/>
        <end position="110"/>
    </location>
</feature>
<keyword evidence="1" id="KW-0175">Coiled coil</keyword>
<evidence type="ECO:0000313" key="4">
    <source>
        <dbReference type="Proteomes" id="UP000589738"/>
    </source>
</evidence>
<dbReference type="Proteomes" id="UP000589738">
    <property type="component" value="Unassembled WGS sequence"/>
</dbReference>
<keyword evidence="4" id="KW-1185">Reference proteome</keyword>
<dbReference type="SUPFAM" id="SSF52540">
    <property type="entry name" value="P-loop containing nucleoside triphosphate hydrolases"/>
    <property type="match status" value="1"/>
</dbReference>
<dbReference type="EMBL" id="JACHLC010000009">
    <property type="protein sequence ID" value="MBB6372738.1"/>
    <property type="molecule type" value="Genomic_DNA"/>
</dbReference>
<proteinExistence type="predicted"/>
<dbReference type="InterPro" id="IPR038729">
    <property type="entry name" value="Rad50/SbcC_AAA"/>
</dbReference>
<sequence length="684" mass="79296">MLKINKIKFEVNTSSGLYGSKYEFSNGLNIIRADNTSGKSSLFQAITYCLGFEEIIGGRNEKTMQSVFRDQVEYPKDSFHKVIQSFVYLEIENSEKEIITIKRSVISNSDRKPQLVDVYFGKLIDDSENIIPESKPMYIHDKGGATDEIYGFHLFLENFLNWSLPNVLTNSGDSKKLYIQQVASSFMIEQKSGWSDFFATMPHFSLSNKEARAIEFLLNLDVTENKKRKQQITFNKRIIEDKWSTLNNQFIRLAEKGGGRISGIEQKPVIINDYSRLNILLTKDEGEHTISDYIDLQVDELNNLQTKSVFSVGQNISNDEDQLEKLNNFINKLSINYELLSTELSFDIDRLSSYRSQLSLLKSDLRKNKGALKVKNLGADFNLKTSTEICPTCNQEINDSLLPLEVEQIPMRLEDNIDFIDAQIKMISVYIEGQEKTINEKEKRIDFFKTKLSEARTNVRLIKKELVSDERLPSIIEIENRLNLKKRIEFYNKFLEDFNELVSQLKELSKQWEKIISDESNLPTNFFSINDNEKLQFLELKFKALLKEFNYTSQQSEFIKISRENYLPVISKPFGEETKDYNIRFDSSGSDFIRCIWAYTFSLLDTSIKFDGNHPRLIMMDEPKQQDAAIENFHSFLKTISKHKESQILIFASFENSDEAFNTATKGVDFNLIYIEDKLIKPIT</sequence>
<dbReference type="Pfam" id="PF13476">
    <property type="entry name" value="AAA_23"/>
    <property type="match status" value="1"/>
</dbReference>
<accession>A0A841NFV1</accession>
<protein>
    <submittedName>
        <fullName evidence="3">DNA repair ATPase RecN</fullName>
    </submittedName>
</protein>
<organism evidence="3 4">
    <name type="scientific">Chryseobacterium shigense</name>
    <dbReference type="NCBI Taxonomy" id="297244"/>
    <lineage>
        <taxon>Bacteria</taxon>
        <taxon>Pseudomonadati</taxon>
        <taxon>Bacteroidota</taxon>
        <taxon>Flavobacteriia</taxon>
        <taxon>Flavobacteriales</taxon>
        <taxon>Weeksellaceae</taxon>
        <taxon>Chryseobacterium group</taxon>
        <taxon>Chryseobacterium</taxon>
    </lineage>
</organism>
<reference evidence="3 4" key="1">
    <citation type="submission" date="2020-08" db="EMBL/GenBank/DDBJ databases">
        <title>Functional genomics of gut bacteria from endangered species of beetles.</title>
        <authorList>
            <person name="Carlos-Shanley C."/>
        </authorList>
    </citation>
    <scope>NUCLEOTIDE SEQUENCE [LARGE SCALE GENOMIC DNA]</scope>
    <source>
        <strain evidence="3 4">S00136</strain>
    </source>
</reference>
<name>A0A841NFV1_9FLAO</name>
<dbReference type="InterPro" id="IPR027417">
    <property type="entry name" value="P-loop_NTPase"/>
</dbReference>
<dbReference type="AlphaFoldDB" id="A0A841NFV1"/>
<dbReference type="Gene3D" id="3.40.50.300">
    <property type="entry name" value="P-loop containing nucleotide triphosphate hydrolases"/>
    <property type="match status" value="1"/>
</dbReference>
<evidence type="ECO:0000313" key="3">
    <source>
        <dbReference type="EMBL" id="MBB6372738.1"/>
    </source>
</evidence>